<keyword evidence="4" id="KW-0597">Phosphoprotein</keyword>
<keyword evidence="3" id="KW-0963">Cytoplasm</keyword>
<evidence type="ECO:0000256" key="3">
    <source>
        <dbReference type="ARBA" id="ARBA00022490"/>
    </source>
</evidence>
<dbReference type="RefSeq" id="XP_023159944.2">
    <property type="nucleotide sequence ID" value="XM_023304176.2"/>
</dbReference>
<evidence type="ECO:0000313" key="7">
    <source>
        <dbReference type="RefSeq" id="XP_023159944.2"/>
    </source>
</evidence>
<feature type="compositionally biased region" description="Basic and acidic residues" evidence="5">
    <location>
        <begin position="389"/>
        <end position="398"/>
    </location>
</feature>
<feature type="compositionally biased region" description="Low complexity" evidence="5">
    <location>
        <begin position="269"/>
        <end position="294"/>
    </location>
</feature>
<gene>
    <name evidence="7" type="primary">LOC111592137</name>
</gene>
<dbReference type="GO" id="GO:0005737">
    <property type="term" value="C:cytoplasm"/>
    <property type="evidence" value="ECO:0007669"/>
    <property type="project" value="UniProtKB-SubCell"/>
</dbReference>
<feature type="region of interest" description="Disordered" evidence="5">
    <location>
        <begin position="1"/>
        <end position="24"/>
    </location>
</feature>
<name>A0A6J1L2U3_DROHY</name>
<feature type="compositionally biased region" description="Basic residues" evidence="5">
    <location>
        <begin position="1"/>
        <end position="12"/>
    </location>
</feature>
<reference evidence="7" key="1">
    <citation type="submission" date="2025-08" db="UniProtKB">
        <authorList>
            <consortium name="RefSeq"/>
        </authorList>
    </citation>
    <scope>IDENTIFICATION</scope>
    <source>
        <strain evidence="7">15085-1641.00</strain>
        <tissue evidence="7">Whole body</tissue>
    </source>
</reference>
<evidence type="ECO:0000256" key="2">
    <source>
        <dbReference type="ARBA" id="ARBA00008332"/>
    </source>
</evidence>
<dbReference type="KEGG" id="dhe:111592137"/>
<feature type="compositionally biased region" description="Acidic residues" evidence="5">
    <location>
        <begin position="238"/>
        <end position="248"/>
    </location>
</feature>
<keyword evidence="6" id="KW-1185">Reference proteome</keyword>
<evidence type="ECO:0000256" key="4">
    <source>
        <dbReference type="ARBA" id="ARBA00022553"/>
    </source>
</evidence>
<organism evidence="6 7">
    <name type="scientific">Drosophila hydei</name>
    <name type="common">Fruit fly</name>
    <dbReference type="NCBI Taxonomy" id="7224"/>
    <lineage>
        <taxon>Eukaryota</taxon>
        <taxon>Metazoa</taxon>
        <taxon>Ecdysozoa</taxon>
        <taxon>Arthropoda</taxon>
        <taxon>Hexapoda</taxon>
        <taxon>Insecta</taxon>
        <taxon>Pterygota</taxon>
        <taxon>Neoptera</taxon>
        <taxon>Endopterygota</taxon>
        <taxon>Diptera</taxon>
        <taxon>Brachycera</taxon>
        <taxon>Muscomorpha</taxon>
        <taxon>Ephydroidea</taxon>
        <taxon>Drosophilidae</taxon>
        <taxon>Drosophila</taxon>
    </lineage>
</organism>
<accession>A0A6J1L2U3</accession>
<evidence type="ECO:0000256" key="5">
    <source>
        <dbReference type="SAM" id="MobiDB-lite"/>
    </source>
</evidence>
<comment type="similarity">
    <text evidence="2">Belongs to the MLF family.</text>
</comment>
<feature type="region of interest" description="Disordered" evidence="5">
    <location>
        <begin position="129"/>
        <end position="152"/>
    </location>
</feature>
<sequence>MKRKRNLSRKKKTETSEMDTNNHMNHHMNAMNMQMRSMNRLMNSFMPDPFNMLGPSPFDSGFQQGALMERSQQAMAPMGGGLFGFPAMPNFNRLLNADIGANNGSSFCQSTVMTMSSGPDGRPQIYQASTSTKTGPGGVRETRKTVQDSRSGLKKMAIGHHIGERAHIIEKEQDLRSGQLEERQEFINLDEEEAEQFDREFTSRATRGIMPHGSGHSGLHAIRGARPAAGGSTVTIEPLDDDDDDDCVIQEPTRTGRQLPALPAPPTAPHSSNNSETATAATTSPRSDAPATTSGSSPPTYDVTNNNYLGVGNTSASRRAYMRNGQHLATPRRPLRTPSSSPLATVSSASHSIAGTPSIHPHPYAANPAAARRQQRLKHHHQQSSASRGLEDGVEPRVKSGKRNKPQ</sequence>
<evidence type="ECO:0000313" key="6">
    <source>
        <dbReference type="Proteomes" id="UP000504633"/>
    </source>
</evidence>
<proteinExistence type="inferred from homology"/>
<feature type="region of interest" description="Disordered" evidence="5">
    <location>
        <begin position="327"/>
        <end position="407"/>
    </location>
</feature>
<feature type="region of interest" description="Disordered" evidence="5">
    <location>
        <begin position="208"/>
        <end position="312"/>
    </location>
</feature>
<feature type="compositionally biased region" description="Polar residues" evidence="5">
    <location>
        <begin position="295"/>
        <end position="312"/>
    </location>
</feature>
<feature type="compositionally biased region" description="Low complexity" evidence="5">
    <location>
        <begin position="328"/>
        <end position="352"/>
    </location>
</feature>
<evidence type="ECO:0000256" key="1">
    <source>
        <dbReference type="ARBA" id="ARBA00004496"/>
    </source>
</evidence>
<comment type="subcellular location">
    <subcellularLocation>
        <location evidence="1">Cytoplasm</location>
    </subcellularLocation>
</comment>
<dbReference type="AlphaFoldDB" id="A0A6J1L2U3"/>
<dbReference type="InterPro" id="IPR019376">
    <property type="entry name" value="Myeloid_leukemia_factor"/>
</dbReference>
<dbReference type="GeneID" id="111592137"/>
<feature type="compositionally biased region" description="Basic residues" evidence="5">
    <location>
        <begin position="373"/>
        <end position="382"/>
    </location>
</feature>
<dbReference type="PANTHER" id="PTHR13105">
    <property type="entry name" value="MYELOID LEUKEMIA FACTOR"/>
    <property type="match status" value="1"/>
</dbReference>
<dbReference type="Proteomes" id="UP000504633">
    <property type="component" value="Unplaced"/>
</dbReference>
<protein>
    <submittedName>
        <fullName evidence="7">Myeloid leukemia factor isoform X1</fullName>
    </submittedName>
</protein>
<dbReference type="CTD" id="36750"/>
<dbReference type="OrthoDB" id="8707547at2759"/>
<dbReference type="Pfam" id="PF10248">
    <property type="entry name" value="Mlf1IP"/>
    <property type="match status" value="1"/>
</dbReference>